<dbReference type="STRING" id="1249552.PS2015_2420"/>
<evidence type="ECO:0000313" key="5">
    <source>
        <dbReference type="Proteomes" id="UP000065641"/>
    </source>
</evidence>
<evidence type="ECO:0000256" key="1">
    <source>
        <dbReference type="ARBA" id="ARBA00006499"/>
    </source>
</evidence>
<dbReference type="PANTHER" id="PTHR10655">
    <property type="entry name" value="LYSOPHOSPHOLIPASE-RELATED"/>
    <property type="match status" value="1"/>
</dbReference>
<dbReference type="Pfam" id="PF02230">
    <property type="entry name" value="Abhydrolase_2"/>
    <property type="match status" value="1"/>
</dbReference>
<comment type="similarity">
    <text evidence="1">Belongs to the AB hydrolase superfamily. AB hydrolase 2 family.</text>
</comment>
<dbReference type="Proteomes" id="UP000065641">
    <property type="component" value="Chromosome"/>
</dbReference>
<dbReference type="RefSeq" id="WP_058022484.1">
    <property type="nucleotide sequence ID" value="NZ_CP013189.1"/>
</dbReference>
<name>A0A0S2KG19_9GAMM</name>
<dbReference type="PANTHER" id="PTHR10655:SF17">
    <property type="entry name" value="LYSOPHOSPHOLIPASE-LIKE PROTEIN 1"/>
    <property type="match status" value="1"/>
</dbReference>
<dbReference type="GO" id="GO:0016787">
    <property type="term" value="F:hydrolase activity"/>
    <property type="evidence" value="ECO:0007669"/>
    <property type="project" value="UniProtKB-KW"/>
</dbReference>
<feature type="domain" description="Phospholipase/carboxylesterase/thioesterase" evidence="3">
    <location>
        <begin position="13"/>
        <end position="218"/>
    </location>
</feature>
<dbReference type="Gene3D" id="3.40.50.1820">
    <property type="entry name" value="alpha/beta hydrolase"/>
    <property type="match status" value="1"/>
</dbReference>
<evidence type="ECO:0000313" key="4">
    <source>
        <dbReference type="EMBL" id="ALO47054.1"/>
    </source>
</evidence>
<dbReference type="InterPro" id="IPR029058">
    <property type="entry name" value="AB_hydrolase_fold"/>
</dbReference>
<dbReference type="PATRIC" id="fig|1249552.3.peg.2436"/>
<sequence length="221" mass="24096">MSRLPAIVRETRKDVPADAAVIWLHGLGADGHDFAPIVPELRLPAQMAVRFIFPHAPSIPVTINQGYVMPAWYDIRDMSVDRRVDDVQLRASASAVHEIIEEQMAAGIDSRRIVLGGFSQGGAVVLEAGLSCPHPLAGIMSLSSYFPTADTVSVNPANQSLPVRVFHGTDDPVVNESLGKQTVAALEQKGYKPVYSSYPMQHSVCLEEIRDISAWLQDVLQ</sequence>
<protein>
    <submittedName>
        <fullName evidence="4">Carboxylesterase</fullName>
    </submittedName>
</protein>
<keyword evidence="2" id="KW-0378">Hydrolase</keyword>
<dbReference type="InterPro" id="IPR050565">
    <property type="entry name" value="LYPA1-2/EST-like"/>
</dbReference>
<dbReference type="OrthoDB" id="9801763at2"/>
<evidence type="ECO:0000256" key="2">
    <source>
        <dbReference type="ARBA" id="ARBA00022801"/>
    </source>
</evidence>
<dbReference type="InterPro" id="IPR003140">
    <property type="entry name" value="PLipase/COase/thioEstase"/>
</dbReference>
<evidence type="ECO:0000259" key="3">
    <source>
        <dbReference type="Pfam" id="PF02230"/>
    </source>
</evidence>
<dbReference type="AlphaFoldDB" id="A0A0S2KG19"/>
<proteinExistence type="inferred from homology"/>
<dbReference type="EMBL" id="CP013189">
    <property type="protein sequence ID" value="ALO47054.1"/>
    <property type="molecule type" value="Genomic_DNA"/>
</dbReference>
<dbReference type="SUPFAM" id="SSF53474">
    <property type="entry name" value="alpha/beta-Hydrolases"/>
    <property type="match status" value="1"/>
</dbReference>
<reference evidence="4 5" key="1">
    <citation type="submission" date="2015-11" db="EMBL/GenBank/DDBJ databases">
        <authorList>
            <person name="Zhang Y."/>
            <person name="Guo Z."/>
        </authorList>
    </citation>
    <scope>NUCLEOTIDE SEQUENCE [LARGE SCALE GENOMIC DNA]</scope>
    <source>
        <strain evidence="4 5">KCTC 32221</strain>
    </source>
</reference>
<dbReference type="KEGG" id="pspi:PS2015_2420"/>
<accession>A0A0S2KG19</accession>
<gene>
    <name evidence="4" type="ORF">PS2015_2420</name>
</gene>
<organism evidence="4 5">
    <name type="scientific">Pseudohongiella spirulinae</name>
    <dbReference type="NCBI Taxonomy" id="1249552"/>
    <lineage>
        <taxon>Bacteria</taxon>
        <taxon>Pseudomonadati</taxon>
        <taxon>Pseudomonadota</taxon>
        <taxon>Gammaproteobacteria</taxon>
        <taxon>Pseudomonadales</taxon>
        <taxon>Pseudohongiellaceae</taxon>
        <taxon>Pseudohongiella</taxon>
    </lineage>
</organism>
<keyword evidence="5" id="KW-1185">Reference proteome</keyword>